<comment type="caution">
    <text evidence="2">The sequence shown here is derived from an EMBL/GenBank/DDBJ whole genome shotgun (WGS) entry which is preliminary data.</text>
</comment>
<reference evidence="2" key="1">
    <citation type="submission" date="2023-11" db="EMBL/GenBank/DDBJ databases">
        <authorList>
            <person name="Alioto T."/>
            <person name="Alioto T."/>
            <person name="Gomez Garrido J."/>
        </authorList>
    </citation>
    <scope>NUCLEOTIDE SEQUENCE</scope>
</reference>
<accession>A0AAI9E8D4</accession>
<proteinExistence type="predicted"/>
<protein>
    <submittedName>
        <fullName evidence="2">Uncharacterized protein</fullName>
    </submittedName>
</protein>
<evidence type="ECO:0000313" key="3">
    <source>
        <dbReference type="Proteomes" id="UP001296104"/>
    </source>
</evidence>
<feature type="region of interest" description="Disordered" evidence="1">
    <location>
        <begin position="298"/>
        <end position="326"/>
    </location>
</feature>
<dbReference type="Proteomes" id="UP001296104">
    <property type="component" value="Unassembled WGS sequence"/>
</dbReference>
<feature type="compositionally biased region" description="Low complexity" evidence="1">
    <location>
        <begin position="313"/>
        <end position="324"/>
    </location>
</feature>
<sequence length="589" mass="65768">MPSAIPDNDYLGFCKGASKLQNGDRSGALQKYKEAQSWSRNASRRTTLAQHLRCTAPKCRFRSTLISSDADVIFDKVLTYEKHGIKLRWTFLAKSHVMQKVVLKDQYAFKCLFCVFMGLGARAAVYVGTEYYLDHINKDHRCQDLGEVLLYKTLCINDRVADDSEQFDINIWPLGDGPSTQQWLDDSLIGDPSIRPNHLPGPSGLGANQPWIVDINLFDDFDGTQDGHSEDGSITIAPPYPERQDSAICDEKQSAFSYDSWTDNLDEMTRSPSERGFQPYRQQWVHPAYRQVRQGRLGSMSGNQSYDPLSQNTRPSRMSPTPSSCYTAQSLTERSSVDSTHLGIAICIDSVIQVFTESLAVIGEIKRQPRFAGTSILKDLEETVRDAPSEIQHEFQSSKSRLGRPFEAGDATSIMALQQLTGNLHTRLLGMLRRIFSGSLATDVGFLANAADSGRWETIMALHDLRQRISRTAPERSSRAFPPSAMSAFQSPTQHLSHMRPDLWKDPCFPANLGASSRRHSDEITVGMTRRRGSVLVRGKSKLARRLSLSKTHGAESDSEVVPRWNMKARTVNATSEIAELDATPISRG</sequence>
<dbReference type="AlphaFoldDB" id="A0AAI9E8D4"/>
<keyword evidence="3" id="KW-1185">Reference proteome</keyword>
<feature type="compositionally biased region" description="Polar residues" evidence="1">
    <location>
        <begin position="300"/>
        <end position="312"/>
    </location>
</feature>
<gene>
    <name evidence="2" type="ORF">LECACI_7A001897</name>
</gene>
<organism evidence="2 3">
    <name type="scientific">Lecanosticta acicola</name>
    <dbReference type="NCBI Taxonomy" id="111012"/>
    <lineage>
        <taxon>Eukaryota</taxon>
        <taxon>Fungi</taxon>
        <taxon>Dikarya</taxon>
        <taxon>Ascomycota</taxon>
        <taxon>Pezizomycotina</taxon>
        <taxon>Dothideomycetes</taxon>
        <taxon>Dothideomycetidae</taxon>
        <taxon>Mycosphaerellales</taxon>
        <taxon>Mycosphaerellaceae</taxon>
        <taxon>Lecanosticta</taxon>
    </lineage>
</organism>
<name>A0AAI9E8D4_9PEZI</name>
<evidence type="ECO:0000256" key="1">
    <source>
        <dbReference type="SAM" id="MobiDB-lite"/>
    </source>
</evidence>
<evidence type="ECO:0000313" key="2">
    <source>
        <dbReference type="EMBL" id="CAK3865970.1"/>
    </source>
</evidence>
<dbReference type="EMBL" id="CAVMBE010000008">
    <property type="protein sequence ID" value="CAK3865970.1"/>
    <property type="molecule type" value="Genomic_DNA"/>
</dbReference>